<dbReference type="InterPro" id="IPR021109">
    <property type="entry name" value="Peptidase_aspartic_dom_sf"/>
</dbReference>
<feature type="domain" description="Peptidase A1" evidence="10">
    <location>
        <begin position="92"/>
        <end position="438"/>
    </location>
</feature>
<dbReference type="Proteomes" id="UP000743370">
    <property type="component" value="Unassembled WGS sequence"/>
</dbReference>
<evidence type="ECO:0000256" key="4">
    <source>
        <dbReference type="ARBA" id="ARBA00022737"/>
    </source>
</evidence>
<keyword evidence="2" id="KW-0645">Protease</keyword>
<dbReference type="InterPro" id="IPR032861">
    <property type="entry name" value="TAXi_N"/>
</dbReference>
<dbReference type="Pfam" id="PF14543">
    <property type="entry name" value="TAXi_N"/>
    <property type="match status" value="1"/>
</dbReference>
<evidence type="ECO:0000256" key="8">
    <source>
        <dbReference type="ARBA" id="ARBA00077656"/>
    </source>
</evidence>
<proteinExistence type="inferred from homology"/>
<keyword evidence="3" id="KW-0732">Signal</keyword>
<comment type="caution">
    <text evidence="11">The sequence shown here is derived from an EMBL/GenBank/DDBJ whole genome shotgun (WGS) entry which is preliminary data.</text>
</comment>
<dbReference type="InterPro" id="IPR032799">
    <property type="entry name" value="TAXi_C"/>
</dbReference>
<gene>
    <name evidence="11" type="ORF">HKW66_Vig0103070</name>
</gene>
<dbReference type="PANTHER" id="PTHR13683:SF227">
    <property type="entry name" value="EUKARYOTIC ASPARTYL PROTEASE FAMILY PROTEIN"/>
    <property type="match status" value="1"/>
</dbReference>
<dbReference type="AlphaFoldDB" id="A0A8T0KIJ8"/>
<dbReference type="InterPro" id="IPR001461">
    <property type="entry name" value="Aspartic_peptidase_A1"/>
</dbReference>
<dbReference type="OrthoDB" id="2747330at2759"/>
<dbReference type="Gene3D" id="2.40.70.10">
    <property type="entry name" value="Acid Proteases"/>
    <property type="match status" value="2"/>
</dbReference>
<dbReference type="PROSITE" id="PS51767">
    <property type="entry name" value="PEPTIDASE_A1"/>
    <property type="match status" value="1"/>
</dbReference>
<dbReference type="GO" id="GO:0004190">
    <property type="term" value="F:aspartic-type endopeptidase activity"/>
    <property type="evidence" value="ECO:0007669"/>
    <property type="project" value="UniProtKB-KW"/>
</dbReference>
<evidence type="ECO:0000313" key="11">
    <source>
        <dbReference type="EMBL" id="KAG2399840.1"/>
    </source>
</evidence>
<dbReference type="PRINTS" id="PR00792">
    <property type="entry name" value="PEPSIN"/>
</dbReference>
<dbReference type="Pfam" id="PF14541">
    <property type="entry name" value="TAXi_C"/>
    <property type="match status" value="1"/>
</dbReference>
<dbReference type="EMBL" id="JABFOF010000004">
    <property type="protein sequence ID" value="KAG2399840.1"/>
    <property type="molecule type" value="Genomic_DNA"/>
</dbReference>
<evidence type="ECO:0000256" key="6">
    <source>
        <dbReference type="ARBA" id="ARBA00022801"/>
    </source>
</evidence>
<reference evidence="11 12" key="1">
    <citation type="submission" date="2020-05" db="EMBL/GenBank/DDBJ databases">
        <title>Vigna angularis (adzuki bean) Var. LongXiaoDou No. 4 denovo assembly.</title>
        <authorList>
            <person name="Xiang H."/>
        </authorList>
    </citation>
    <scope>NUCLEOTIDE SEQUENCE [LARGE SCALE GENOMIC DNA]</scope>
    <source>
        <tissue evidence="11">Leaf</tissue>
    </source>
</reference>
<dbReference type="FunFam" id="2.40.70.10:FF:000015">
    <property type="entry name" value="Aspartyl protease family protein"/>
    <property type="match status" value="1"/>
</dbReference>
<feature type="active site" evidence="9">
    <location>
        <position position="309"/>
    </location>
</feature>
<accession>A0A8T0KIJ8</accession>
<protein>
    <recommendedName>
        <fullName evidence="7">Aspartic proteinase Asp1</fullName>
    </recommendedName>
    <alternativeName>
        <fullName evidence="8">Nucellin-like protein</fullName>
    </alternativeName>
</protein>
<organism evidence="11 12">
    <name type="scientific">Phaseolus angularis</name>
    <name type="common">Azuki bean</name>
    <name type="synonym">Vigna angularis</name>
    <dbReference type="NCBI Taxonomy" id="3914"/>
    <lineage>
        <taxon>Eukaryota</taxon>
        <taxon>Viridiplantae</taxon>
        <taxon>Streptophyta</taxon>
        <taxon>Embryophyta</taxon>
        <taxon>Tracheophyta</taxon>
        <taxon>Spermatophyta</taxon>
        <taxon>Magnoliopsida</taxon>
        <taxon>eudicotyledons</taxon>
        <taxon>Gunneridae</taxon>
        <taxon>Pentapetalae</taxon>
        <taxon>rosids</taxon>
        <taxon>fabids</taxon>
        <taxon>Fabales</taxon>
        <taxon>Fabaceae</taxon>
        <taxon>Papilionoideae</taxon>
        <taxon>50 kb inversion clade</taxon>
        <taxon>NPAAA clade</taxon>
        <taxon>indigoferoid/millettioid clade</taxon>
        <taxon>Phaseoleae</taxon>
        <taxon>Vigna</taxon>
    </lineage>
</organism>
<evidence type="ECO:0000256" key="2">
    <source>
        <dbReference type="ARBA" id="ARBA00022670"/>
    </source>
</evidence>
<keyword evidence="5" id="KW-0064">Aspartyl protease</keyword>
<dbReference type="GO" id="GO:0006508">
    <property type="term" value="P:proteolysis"/>
    <property type="evidence" value="ECO:0007669"/>
    <property type="project" value="UniProtKB-KW"/>
</dbReference>
<comment type="similarity">
    <text evidence="1">Belongs to the peptidase A1 family.</text>
</comment>
<evidence type="ECO:0000313" key="12">
    <source>
        <dbReference type="Proteomes" id="UP000743370"/>
    </source>
</evidence>
<dbReference type="InterPro" id="IPR033121">
    <property type="entry name" value="PEPTIDASE_A1"/>
</dbReference>
<name>A0A8T0KIJ8_PHAAN</name>
<feature type="active site" evidence="9">
    <location>
        <position position="110"/>
    </location>
</feature>
<evidence type="ECO:0000256" key="9">
    <source>
        <dbReference type="PIRSR" id="PIRSR601461-1"/>
    </source>
</evidence>
<dbReference type="KEGG" id="var:108330448"/>
<dbReference type="FunFam" id="2.40.70.10:FF:000027">
    <property type="entry name" value="Aspartic proteinase Asp1 isoform A"/>
    <property type="match status" value="1"/>
</dbReference>
<dbReference type="PANTHER" id="PTHR13683">
    <property type="entry name" value="ASPARTYL PROTEASES"/>
    <property type="match status" value="1"/>
</dbReference>
<sequence>MITDVPPQIEYEAANSIRDFAIFNRFLRSRIEFVANTQGNFTPFASFHFLNLLLRHRSGSQLQEADTPTTVHSLASSFVFQIKGNVYPIGYYSVSLAIGNPAKFYDLDIDTGSDLTWLQCDAPCTGCTIPQNRLYKPRGNVVICVDPLCAGVQSAPPCAVANEQCDYEVHYADDGSSLGVLVRDYIPVKFTNGSLQLPILGFGCGYHQTNPGHHPPPSIAGVLGLGNGKISIVSQLHSLGLIRNVVGHYLSGRGGGFLFFGDQFIPQSGVDWTPMLQSSSVQQNYKTGPADLLFDGKPTSVKDLELIFDSGSSYTYFNSIAHKVLVDLITNDIKGKPLIRETADSSLPICWKGPKAFKSLHDVTGNFKTLVLSFTKAKNSLLQVPPEAYLIVTEHGNVCLGILDATEIGLGNINIIGDISLQDKIVIYDNEKQQIGWASPNGKCDGPSKL</sequence>
<evidence type="ECO:0000256" key="7">
    <source>
        <dbReference type="ARBA" id="ARBA00068871"/>
    </source>
</evidence>
<keyword evidence="6" id="KW-0378">Hydrolase</keyword>
<keyword evidence="4" id="KW-0677">Repeat</keyword>
<evidence type="ECO:0000256" key="3">
    <source>
        <dbReference type="ARBA" id="ARBA00022729"/>
    </source>
</evidence>
<evidence type="ECO:0000259" key="10">
    <source>
        <dbReference type="PROSITE" id="PS51767"/>
    </source>
</evidence>
<evidence type="ECO:0000256" key="1">
    <source>
        <dbReference type="ARBA" id="ARBA00007447"/>
    </source>
</evidence>
<dbReference type="SUPFAM" id="SSF50630">
    <property type="entry name" value="Acid proteases"/>
    <property type="match status" value="1"/>
</dbReference>
<evidence type="ECO:0000256" key="5">
    <source>
        <dbReference type="ARBA" id="ARBA00022750"/>
    </source>
</evidence>